<dbReference type="PANTHER" id="PTHR39189:SF1">
    <property type="entry name" value="UPF0173 METAL-DEPENDENT HYDROLASE YTKL"/>
    <property type="match status" value="1"/>
</dbReference>
<accession>A0A0G0K4V8</accession>
<dbReference type="AlphaFoldDB" id="A0A0G0K4V8"/>
<gene>
    <name evidence="1" type="ORF">US50_C0008G0002</name>
</gene>
<protein>
    <submittedName>
        <fullName evidence="1">Zn-dependent hydrolase of the metallo-beta-lactamase superfamily</fullName>
    </submittedName>
</protein>
<dbReference type="InterPro" id="IPR036866">
    <property type="entry name" value="RibonucZ/Hydroxyglut_hydro"/>
</dbReference>
<sequence>MIINYLGKQFFKLSQGDTVVAINPPSKDSKYKEGVSRFGADIALVSVNHKDFNGAELLTHGDTKPFVISGPGDYEVKDIFINGVGIEAVIDGKKYINTIYSLTSADIKLTFLGALSSDIPANLRETIQAPDILFVPVGDGNLLSPKNAYKLAVSLEPKIIIPMDYDANSLKQFLKEGGEEKITPIEKLTIKKKDLEGKDAEIVVLK</sequence>
<dbReference type="EMBL" id="LBTF01000008">
    <property type="protein sequence ID" value="KKQ35661.1"/>
    <property type="molecule type" value="Genomic_DNA"/>
</dbReference>
<name>A0A0G0K4V8_9BACT</name>
<reference evidence="1 2" key="1">
    <citation type="journal article" date="2015" name="Nature">
        <title>rRNA introns, odd ribosomes, and small enigmatic genomes across a large radiation of phyla.</title>
        <authorList>
            <person name="Brown C.T."/>
            <person name="Hug L.A."/>
            <person name="Thomas B.C."/>
            <person name="Sharon I."/>
            <person name="Castelle C.J."/>
            <person name="Singh A."/>
            <person name="Wilkins M.J."/>
            <person name="Williams K.H."/>
            <person name="Banfield J.F."/>
        </authorList>
    </citation>
    <scope>NUCLEOTIDE SEQUENCE [LARGE SCALE GENOMIC DNA]</scope>
</reference>
<comment type="caution">
    <text evidence="1">The sequence shown here is derived from an EMBL/GenBank/DDBJ whole genome shotgun (WGS) entry which is preliminary data.</text>
</comment>
<evidence type="ECO:0000313" key="1">
    <source>
        <dbReference type="EMBL" id="KKQ35661.1"/>
    </source>
</evidence>
<evidence type="ECO:0000313" key="2">
    <source>
        <dbReference type="Proteomes" id="UP000033876"/>
    </source>
</evidence>
<dbReference type="PANTHER" id="PTHR39189">
    <property type="entry name" value="UPF0173 METAL-DEPENDENT HYDROLASE YTKL"/>
    <property type="match status" value="1"/>
</dbReference>
<keyword evidence="1" id="KW-0378">Hydrolase</keyword>
<dbReference type="GO" id="GO:0016787">
    <property type="term" value="F:hydrolase activity"/>
    <property type="evidence" value="ECO:0007669"/>
    <property type="project" value="UniProtKB-KW"/>
</dbReference>
<dbReference type="Gene3D" id="3.60.15.10">
    <property type="entry name" value="Ribonuclease Z/Hydroxyacylglutathione hydrolase-like"/>
    <property type="match status" value="1"/>
</dbReference>
<proteinExistence type="predicted"/>
<dbReference type="Pfam" id="PF13483">
    <property type="entry name" value="Lactamase_B_3"/>
    <property type="match status" value="1"/>
</dbReference>
<dbReference type="Proteomes" id="UP000033876">
    <property type="component" value="Unassembled WGS sequence"/>
</dbReference>
<organism evidence="1 2">
    <name type="scientific">Candidatus Nomurabacteria bacterium GW2011_GWB1_37_5</name>
    <dbReference type="NCBI Taxonomy" id="1618742"/>
    <lineage>
        <taxon>Bacteria</taxon>
        <taxon>Candidatus Nomuraibacteriota</taxon>
    </lineage>
</organism>